<dbReference type="Gene3D" id="3.30.450.20">
    <property type="entry name" value="PAS domain"/>
    <property type="match status" value="1"/>
</dbReference>
<keyword evidence="7" id="KW-0472">Membrane</keyword>
<evidence type="ECO:0000259" key="10">
    <source>
        <dbReference type="PROSITE" id="PS50112"/>
    </source>
</evidence>
<reference evidence="11 12" key="1">
    <citation type="submission" date="2019-02" db="EMBL/GenBank/DDBJ databases">
        <title>Deep-cultivation of Planctomycetes and their phenomic and genomic characterization uncovers novel biology.</title>
        <authorList>
            <person name="Wiegand S."/>
            <person name="Jogler M."/>
            <person name="Boedeker C."/>
            <person name="Pinto D."/>
            <person name="Vollmers J."/>
            <person name="Rivas-Marin E."/>
            <person name="Kohn T."/>
            <person name="Peeters S.H."/>
            <person name="Heuer A."/>
            <person name="Rast P."/>
            <person name="Oberbeckmann S."/>
            <person name="Bunk B."/>
            <person name="Jeske O."/>
            <person name="Meyerdierks A."/>
            <person name="Storesund J.E."/>
            <person name="Kallscheuer N."/>
            <person name="Luecker S."/>
            <person name="Lage O.M."/>
            <person name="Pohl T."/>
            <person name="Merkel B.J."/>
            <person name="Hornburger P."/>
            <person name="Mueller R.-W."/>
            <person name="Bruemmer F."/>
            <person name="Labrenz M."/>
            <person name="Spormann A.M."/>
            <person name="Op den Camp H."/>
            <person name="Overmann J."/>
            <person name="Amann R."/>
            <person name="Jetten M.S.M."/>
            <person name="Mascher T."/>
            <person name="Medema M.H."/>
            <person name="Devos D.P."/>
            <person name="Kaster A.-K."/>
            <person name="Ovreas L."/>
            <person name="Rohde M."/>
            <person name="Galperin M.Y."/>
            <person name="Jogler C."/>
        </authorList>
    </citation>
    <scope>NUCLEOTIDE SEQUENCE [LARGE SCALE GENOMIC DNA]</scope>
    <source>
        <strain evidence="11 12">Pla133</strain>
    </source>
</reference>
<dbReference type="InterPro" id="IPR013767">
    <property type="entry name" value="PAS_fold"/>
</dbReference>
<dbReference type="AlphaFoldDB" id="A0A518BR76"/>
<dbReference type="InterPro" id="IPR036097">
    <property type="entry name" value="HisK_dim/P_sf"/>
</dbReference>
<evidence type="ECO:0000256" key="5">
    <source>
        <dbReference type="ARBA" id="ARBA00022777"/>
    </source>
</evidence>
<evidence type="ECO:0000256" key="2">
    <source>
        <dbReference type="ARBA" id="ARBA00012438"/>
    </source>
</evidence>
<accession>A0A518BR76</accession>
<keyword evidence="12" id="KW-1185">Reference proteome</keyword>
<feature type="domain" description="Histidine kinase" evidence="9">
    <location>
        <begin position="224"/>
        <end position="441"/>
    </location>
</feature>
<dbReference type="Pfam" id="PF00512">
    <property type="entry name" value="HisKA"/>
    <property type="match status" value="1"/>
</dbReference>
<feature type="coiled-coil region" evidence="8">
    <location>
        <begin position="240"/>
        <end position="267"/>
    </location>
</feature>
<gene>
    <name evidence="11" type="primary">phoR_2</name>
    <name evidence="11" type="ORF">Pla133_45700</name>
</gene>
<dbReference type="CDD" id="cd00082">
    <property type="entry name" value="HisKA"/>
    <property type="match status" value="1"/>
</dbReference>
<dbReference type="InterPro" id="IPR003594">
    <property type="entry name" value="HATPase_dom"/>
</dbReference>
<keyword evidence="8" id="KW-0175">Coiled coil</keyword>
<dbReference type="SUPFAM" id="SSF55785">
    <property type="entry name" value="PYP-like sensor domain (PAS domain)"/>
    <property type="match status" value="1"/>
</dbReference>
<dbReference type="Gene3D" id="1.10.287.130">
    <property type="match status" value="1"/>
</dbReference>
<dbReference type="Gene3D" id="3.30.565.10">
    <property type="entry name" value="Histidine kinase-like ATPase, C-terminal domain"/>
    <property type="match status" value="1"/>
</dbReference>
<dbReference type="SMART" id="SM00091">
    <property type="entry name" value="PAS"/>
    <property type="match status" value="1"/>
</dbReference>
<keyword evidence="5" id="KW-0418">Kinase</keyword>
<evidence type="ECO:0000256" key="6">
    <source>
        <dbReference type="ARBA" id="ARBA00023012"/>
    </source>
</evidence>
<keyword evidence="6" id="KW-0902">Two-component regulatory system</keyword>
<evidence type="ECO:0000256" key="4">
    <source>
        <dbReference type="ARBA" id="ARBA00022679"/>
    </source>
</evidence>
<dbReference type="SUPFAM" id="SSF55874">
    <property type="entry name" value="ATPase domain of HSP90 chaperone/DNA topoisomerase II/histidine kinase"/>
    <property type="match status" value="1"/>
</dbReference>
<keyword evidence="4 11" id="KW-0808">Transferase</keyword>
<dbReference type="CDD" id="cd16922">
    <property type="entry name" value="HATPase_EvgS-ArcB-TorS-like"/>
    <property type="match status" value="1"/>
</dbReference>
<dbReference type="InterPro" id="IPR005467">
    <property type="entry name" value="His_kinase_dom"/>
</dbReference>
<organism evidence="11 12">
    <name type="scientific">Engelhardtia mirabilis</name>
    <dbReference type="NCBI Taxonomy" id="2528011"/>
    <lineage>
        <taxon>Bacteria</taxon>
        <taxon>Pseudomonadati</taxon>
        <taxon>Planctomycetota</taxon>
        <taxon>Planctomycetia</taxon>
        <taxon>Planctomycetia incertae sedis</taxon>
        <taxon>Engelhardtia</taxon>
    </lineage>
</organism>
<evidence type="ECO:0000256" key="7">
    <source>
        <dbReference type="ARBA" id="ARBA00023136"/>
    </source>
</evidence>
<dbReference type="GO" id="GO:0000155">
    <property type="term" value="F:phosphorelay sensor kinase activity"/>
    <property type="evidence" value="ECO:0007669"/>
    <property type="project" value="InterPro"/>
</dbReference>
<dbReference type="PANTHER" id="PTHR43711">
    <property type="entry name" value="TWO-COMPONENT HISTIDINE KINASE"/>
    <property type="match status" value="1"/>
</dbReference>
<dbReference type="InterPro" id="IPR004358">
    <property type="entry name" value="Sig_transdc_His_kin-like_C"/>
</dbReference>
<evidence type="ECO:0000259" key="9">
    <source>
        <dbReference type="PROSITE" id="PS50109"/>
    </source>
</evidence>
<evidence type="ECO:0000256" key="8">
    <source>
        <dbReference type="SAM" id="Coils"/>
    </source>
</evidence>
<dbReference type="InterPro" id="IPR036890">
    <property type="entry name" value="HATPase_C_sf"/>
</dbReference>
<dbReference type="InterPro" id="IPR035965">
    <property type="entry name" value="PAS-like_dom_sf"/>
</dbReference>
<dbReference type="SUPFAM" id="SSF47384">
    <property type="entry name" value="Homodimeric domain of signal transducing histidine kinase"/>
    <property type="match status" value="1"/>
</dbReference>
<evidence type="ECO:0000256" key="3">
    <source>
        <dbReference type="ARBA" id="ARBA00022553"/>
    </source>
</evidence>
<dbReference type="EC" id="2.7.13.3" evidence="2"/>
<dbReference type="GO" id="GO:0006355">
    <property type="term" value="P:regulation of DNA-templated transcription"/>
    <property type="evidence" value="ECO:0007669"/>
    <property type="project" value="InterPro"/>
</dbReference>
<dbReference type="Pfam" id="PF00989">
    <property type="entry name" value="PAS"/>
    <property type="match status" value="1"/>
</dbReference>
<dbReference type="EMBL" id="CP036287">
    <property type="protein sequence ID" value="QDU69450.1"/>
    <property type="molecule type" value="Genomic_DNA"/>
</dbReference>
<proteinExistence type="predicted"/>
<protein>
    <recommendedName>
        <fullName evidence="2">histidine kinase</fullName>
        <ecNumber evidence="2">2.7.13.3</ecNumber>
    </recommendedName>
</protein>
<evidence type="ECO:0000313" key="12">
    <source>
        <dbReference type="Proteomes" id="UP000316921"/>
    </source>
</evidence>
<sequence length="447" mass="48538">MPSFLADPVWRQAALAGMGAALLGILAAPLGSVAATIAVIVAGVVLANWLAAALEPIRAEVLSQGAARDPHPRRMNLRRLAAHLADSHEREAGVQADLRQERADLAALLRGTTDGILVLDGEQRAVLINEAAHRILGSPPDALGRKLQELVRSVELYELVDGLAVEGALPGPVRISLTRGDTRRSVRVTGARLVSPNGLRYLLVLHDMTDLQHLERIRTDFVTNVTHEMRSPLSAILGFAETLVDDAENLNEEVVDAAERIQRNARRLDDIVRDLVQLSRLEHAVAPEPQPTDLRALVAEIVARYQDAMLAKSQDLQVRLDDLPERLEVDPQLVRQALMNLVENAIKYTGDSGHITIAGEVTADRLRLSVADTGPGIPLEHQARIFERFYRVDTARSRLVGGTGLGLAIVKHSAALHGGSVHLESRMGRGSRFELVLPLPPEGSLGR</sequence>
<dbReference type="RefSeq" id="WP_145069356.1">
    <property type="nucleotide sequence ID" value="NZ_CP036287.1"/>
</dbReference>
<dbReference type="CDD" id="cd00130">
    <property type="entry name" value="PAS"/>
    <property type="match status" value="1"/>
</dbReference>
<evidence type="ECO:0000256" key="1">
    <source>
        <dbReference type="ARBA" id="ARBA00000085"/>
    </source>
</evidence>
<dbReference type="FunFam" id="3.30.565.10:FF:000006">
    <property type="entry name" value="Sensor histidine kinase WalK"/>
    <property type="match status" value="1"/>
</dbReference>
<dbReference type="InterPro" id="IPR000014">
    <property type="entry name" value="PAS"/>
</dbReference>
<dbReference type="InterPro" id="IPR003661">
    <property type="entry name" value="HisK_dim/P_dom"/>
</dbReference>
<comment type="catalytic activity">
    <reaction evidence="1">
        <text>ATP + protein L-histidine = ADP + protein N-phospho-L-histidine.</text>
        <dbReference type="EC" id="2.7.13.3"/>
    </reaction>
</comment>
<keyword evidence="3" id="KW-0597">Phosphoprotein</keyword>
<evidence type="ECO:0000313" key="11">
    <source>
        <dbReference type="EMBL" id="QDU69450.1"/>
    </source>
</evidence>
<name>A0A518BR76_9BACT</name>
<dbReference type="InterPro" id="IPR050736">
    <property type="entry name" value="Sensor_HK_Regulatory"/>
</dbReference>
<dbReference type="KEGG" id="pbap:Pla133_45700"/>
<feature type="domain" description="PAS" evidence="10">
    <location>
        <begin position="101"/>
        <end position="143"/>
    </location>
</feature>
<dbReference type="SMART" id="SM00387">
    <property type="entry name" value="HATPase_c"/>
    <property type="match status" value="1"/>
</dbReference>
<dbReference type="Pfam" id="PF02518">
    <property type="entry name" value="HATPase_c"/>
    <property type="match status" value="1"/>
</dbReference>
<dbReference type="PRINTS" id="PR00344">
    <property type="entry name" value="BCTRLSENSOR"/>
</dbReference>
<dbReference type="PROSITE" id="PS50112">
    <property type="entry name" value="PAS"/>
    <property type="match status" value="1"/>
</dbReference>
<dbReference type="FunFam" id="1.10.287.130:FF:000001">
    <property type="entry name" value="Two-component sensor histidine kinase"/>
    <property type="match status" value="1"/>
</dbReference>
<dbReference type="Proteomes" id="UP000316921">
    <property type="component" value="Chromosome"/>
</dbReference>
<dbReference type="PROSITE" id="PS50109">
    <property type="entry name" value="HIS_KIN"/>
    <property type="match status" value="1"/>
</dbReference>
<dbReference type="PANTHER" id="PTHR43711:SF1">
    <property type="entry name" value="HISTIDINE KINASE 1"/>
    <property type="match status" value="1"/>
</dbReference>
<dbReference type="SMART" id="SM00388">
    <property type="entry name" value="HisKA"/>
    <property type="match status" value="1"/>
</dbReference>